<feature type="region of interest" description="Disordered" evidence="1">
    <location>
        <begin position="237"/>
        <end position="263"/>
    </location>
</feature>
<gene>
    <name evidence="2" type="ORF">FOXG_15616</name>
    <name evidence="3" type="ORF">FOXG_16461</name>
    <name evidence="4" type="ORF">FOXG_16653</name>
</gene>
<feature type="compositionally biased region" description="Polar residues" evidence="1">
    <location>
        <begin position="782"/>
        <end position="791"/>
    </location>
</feature>
<proteinExistence type="predicted"/>
<dbReference type="EMBL" id="DS231731">
    <property type="protein sequence ID" value="KNB19349.1"/>
    <property type="molecule type" value="Genomic_DNA"/>
</dbReference>
<dbReference type="AlphaFoldDB" id="A0A0J9W926"/>
<feature type="region of interest" description="Disordered" evidence="1">
    <location>
        <begin position="735"/>
        <end position="805"/>
    </location>
</feature>
<dbReference type="EMBL" id="DS231723">
    <property type="protein sequence ID" value="KNB17913.1"/>
    <property type="molecule type" value="Genomic_DNA"/>
</dbReference>
<evidence type="ECO:0000313" key="5">
    <source>
        <dbReference type="Proteomes" id="UP000009097"/>
    </source>
</evidence>
<reference evidence="4 5" key="2">
    <citation type="journal article" date="2010" name="Nature">
        <title>Comparative genomics reveals mobile pathogenicity chromosomes in Fusarium.</title>
        <authorList>
            <person name="Ma L.J."/>
            <person name="van der Does H.C."/>
            <person name="Borkovich K.A."/>
            <person name="Coleman J.J."/>
            <person name="Daboussi M.J."/>
            <person name="Di Pietro A."/>
            <person name="Dufresne M."/>
            <person name="Freitag M."/>
            <person name="Grabherr M."/>
            <person name="Henrissat B."/>
            <person name="Houterman P.M."/>
            <person name="Kang S."/>
            <person name="Shim W.B."/>
            <person name="Woloshuk C."/>
            <person name="Xie X."/>
            <person name="Xu J.R."/>
            <person name="Antoniw J."/>
            <person name="Baker S.E."/>
            <person name="Bluhm B.H."/>
            <person name="Breakspear A."/>
            <person name="Brown D.W."/>
            <person name="Butchko R.A."/>
            <person name="Chapman S."/>
            <person name="Coulson R."/>
            <person name="Coutinho P.M."/>
            <person name="Danchin E.G."/>
            <person name="Diener A."/>
            <person name="Gale L.R."/>
            <person name="Gardiner D.M."/>
            <person name="Goff S."/>
            <person name="Hammond-Kosack K.E."/>
            <person name="Hilburn K."/>
            <person name="Hua-Van A."/>
            <person name="Jonkers W."/>
            <person name="Kazan K."/>
            <person name="Kodira C.D."/>
            <person name="Koehrsen M."/>
            <person name="Kumar L."/>
            <person name="Lee Y.H."/>
            <person name="Li L."/>
            <person name="Manners J.M."/>
            <person name="Miranda-Saavedra D."/>
            <person name="Mukherjee M."/>
            <person name="Park G."/>
            <person name="Park J."/>
            <person name="Park S.Y."/>
            <person name="Proctor R.H."/>
            <person name="Regev A."/>
            <person name="Ruiz-Roldan M.C."/>
            <person name="Sain D."/>
            <person name="Sakthikumar S."/>
            <person name="Sykes S."/>
            <person name="Schwartz D.C."/>
            <person name="Turgeon B.G."/>
            <person name="Wapinski I."/>
            <person name="Yoder O."/>
            <person name="Young S."/>
            <person name="Zeng Q."/>
            <person name="Zhou S."/>
            <person name="Galagan J."/>
            <person name="Cuomo C.A."/>
            <person name="Kistler H.C."/>
            <person name="Rep M."/>
        </authorList>
    </citation>
    <scope>NUCLEOTIDE SEQUENCE [LARGE SCALE GENOMIC DNA]</scope>
    <source>
        <strain evidence="4">4287</strain>
        <strain evidence="5">4287 / CBS 123668 / FGSC 9935 / NRRL 34936</strain>
    </source>
</reference>
<evidence type="ECO:0000256" key="1">
    <source>
        <dbReference type="SAM" id="MobiDB-lite"/>
    </source>
</evidence>
<evidence type="ECO:0000313" key="4">
    <source>
        <dbReference type="EMBL" id="KNB19353.1"/>
    </source>
</evidence>
<evidence type="ECO:0000313" key="3">
    <source>
        <dbReference type="EMBL" id="KNB19349.1"/>
    </source>
</evidence>
<dbReference type="EMBL" id="DS231732">
    <property type="protein sequence ID" value="KNB19353.1"/>
    <property type="molecule type" value="Genomic_DNA"/>
</dbReference>
<dbReference type="KEGG" id="fox:FOXG_15616"/>
<dbReference type="OrthoDB" id="5152434at2759"/>
<feature type="region of interest" description="Disordered" evidence="1">
    <location>
        <begin position="615"/>
        <end position="719"/>
    </location>
</feature>
<reference evidence="4" key="1">
    <citation type="submission" date="2007-04" db="EMBL/GenBank/DDBJ databases">
        <authorList>
            <consortium name="The Broad Institute Genome Sequencing Platform"/>
            <person name="Birren B."/>
            <person name="Lander E."/>
            <person name="Galagan J."/>
            <person name="Nusbaum C."/>
            <person name="Devon K."/>
            <person name="Ma L.-J."/>
            <person name="Jaffe D."/>
            <person name="Butler J."/>
            <person name="Alvarez P."/>
            <person name="Gnerre S."/>
            <person name="Grabherr M."/>
            <person name="Kleber M."/>
            <person name="Mauceli E."/>
            <person name="Brockman W."/>
            <person name="MacCallum I.A."/>
            <person name="Young S."/>
            <person name="LaButti K."/>
            <person name="DeCaprio D."/>
            <person name="Crawford M."/>
            <person name="Koehrsen M."/>
            <person name="Engels R."/>
            <person name="Montgomery P."/>
            <person name="Pearson M."/>
            <person name="Howarth C."/>
            <person name="Larson L."/>
            <person name="White J."/>
            <person name="O'Leary S."/>
            <person name="Kodira C."/>
            <person name="Zeng Q."/>
            <person name="Yandava C."/>
            <person name="Alvarado L."/>
            <person name="Kistler C."/>
            <person name="Shim W.-B."/>
            <person name="Kang S."/>
            <person name="Woloshuk C."/>
        </authorList>
    </citation>
    <scope>NUCLEOTIDE SEQUENCE</scope>
    <source>
        <strain evidence="4">4287</strain>
    </source>
</reference>
<protein>
    <submittedName>
        <fullName evidence="4">Uncharacterized protein</fullName>
    </submittedName>
</protein>
<dbReference type="KEGG" id="fox:FOXG_16653"/>
<dbReference type="VEuPathDB" id="FungiDB:FOXG_16653"/>
<dbReference type="VEuPathDB" id="FungiDB:FOXG_15616"/>
<dbReference type="RefSeq" id="XP_018257398.1">
    <property type="nucleotide sequence ID" value="XM_018396681.1"/>
</dbReference>
<dbReference type="RefSeq" id="XP_018255958.1">
    <property type="nucleotide sequence ID" value="XM_018395708.1"/>
</dbReference>
<organism evidence="4 5">
    <name type="scientific">Fusarium oxysporum f. sp. lycopersici (strain 4287 / CBS 123668 / FGSC 9935 / NRRL 34936)</name>
    <name type="common">Fusarium vascular wilt of tomato</name>
    <dbReference type="NCBI Taxonomy" id="426428"/>
    <lineage>
        <taxon>Eukaryota</taxon>
        <taxon>Fungi</taxon>
        <taxon>Dikarya</taxon>
        <taxon>Ascomycota</taxon>
        <taxon>Pezizomycotina</taxon>
        <taxon>Sordariomycetes</taxon>
        <taxon>Hypocreomycetidae</taxon>
        <taxon>Hypocreales</taxon>
        <taxon>Nectriaceae</taxon>
        <taxon>Fusarium</taxon>
        <taxon>Fusarium oxysporum species complex</taxon>
    </lineage>
</organism>
<sequence>MIINALPDTNQSHIQDRRQYVLSFRNWADFIDERPELMAGQHRIEALKDYVKQTHSDSSDLWWICEFYDKDTLPVELDIKLRVNRRDLTLPDTHGQIWLQLVSAFDRDPTLFSVERNVNKKGIEKSMLDILCLTSEARFPISRLVTLWRSERWRPRVTRWCRTSLGRTTFNISKWYQIAGYRLDDYWFDAFYQVLETLRALPTSTSESIQISDWNVLAGSLKSDTYDAADVHQVFYPKGGGNSNDDSKSSPSAPSTIKPVQKTARRSGFLSSLDKEAYDGLCRHLQQNLTLRFPDVQPLLKIKKEEGEVMAQVIDHVVRWVNTQPADIVDTHENNKPLRRQDLIPAIEGLMVTTHGDDWWARRREDGDVDGADDMASWLDLRSRTLERQVLDYVRSHMTEFRDPSTKHYLDLMPEEHDEHYAERFSTGDLWTGLFHIVQHALGPAFRPVWENSISERVGADNAIHQPRSEMRHRPPASAITRAICSQLGNIPEVKENPALRGVYASNELGAYIDHAVLSWASDRCRKAVENNESDEGHPWSSEALRAIQAAYQGYEGILAGMTSATAISEHDDQQQQQRQLPSLLPPEERISHASNEVLCQQQGAVSSNHHIIIKQPPSSQGFVPINTADRAQRDSGRTRAIAMEEGLLPRMQQQKQQRQKSRHPEQQPLSLPPPPLTDNATTAISSLPPAQGTAMMRSHRHRDGTQGRSFADYSYQPPPQKSYVAAEVGRPLQKLPKGDVGSGRVHQLSATRTLLPNERPSPGQSQTTRAKQQRQRHQDRILSSQPQERSSWMDGPVATSGSKR</sequence>
<accession>A0A0J9W926</accession>
<dbReference type="Proteomes" id="UP000009097">
    <property type="component" value="Chromosome 14"/>
</dbReference>
<dbReference type="GeneID" id="28956642"/>
<evidence type="ECO:0000313" key="2">
    <source>
        <dbReference type="EMBL" id="KNB17913.1"/>
    </source>
</evidence>
<dbReference type="GeneID" id="28957497"/>
<dbReference type="KEGG" id="fox:FOXG_16461"/>
<dbReference type="VEuPathDB" id="FungiDB:FOXG_16461"/>
<dbReference type="RefSeq" id="XP_018257394.1">
    <property type="nucleotide sequence ID" value="XM_018396479.1"/>
</dbReference>
<name>A0A0J9W926_FUSO4</name>
<dbReference type="GeneID" id="28957324"/>